<sequence>MVVEIALTNVSSPIIKIVDPGEKYINNLPSADYDLDGGFVGRKNEIKEIKKKIYSKLDRIITIMGAGGVGKTALALEVAKRIVEDEKNPLRAIIWFSAKEEILTDIEIVKIEPSIKMSQAGTGKNGGWTQDDVKTLIKDSEWVYDLWSSNKRFGDFLNDFNERKNLYRNYGLEAFIVEYYGIAYERFFNQYGEGVYSLCVRVPGFFDYSGYLNINWRDMFDDSVDYSSMFPKSQ</sequence>
<dbReference type="Gene3D" id="3.40.50.300">
    <property type="entry name" value="P-loop containing nucleotide triphosphate hydrolases"/>
    <property type="match status" value="1"/>
</dbReference>
<dbReference type="AlphaFoldDB" id="A0A0F9JA08"/>
<proteinExistence type="predicted"/>
<protein>
    <recommendedName>
        <fullName evidence="2">NB-ARC domain-containing protein</fullName>
    </recommendedName>
</protein>
<accession>A0A0F9JA08</accession>
<dbReference type="SUPFAM" id="SSF52540">
    <property type="entry name" value="P-loop containing nucleoside triphosphate hydrolases"/>
    <property type="match status" value="1"/>
</dbReference>
<comment type="caution">
    <text evidence="1">The sequence shown here is derived from an EMBL/GenBank/DDBJ whole genome shotgun (WGS) entry which is preliminary data.</text>
</comment>
<reference evidence="1" key="1">
    <citation type="journal article" date="2015" name="Nature">
        <title>Complex archaea that bridge the gap between prokaryotes and eukaryotes.</title>
        <authorList>
            <person name="Spang A."/>
            <person name="Saw J.H."/>
            <person name="Jorgensen S.L."/>
            <person name="Zaremba-Niedzwiedzka K."/>
            <person name="Martijn J."/>
            <person name="Lind A.E."/>
            <person name="van Eijk R."/>
            <person name="Schleper C."/>
            <person name="Guy L."/>
            <person name="Ettema T.J."/>
        </authorList>
    </citation>
    <scope>NUCLEOTIDE SEQUENCE</scope>
</reference>
<gene>
    <name evidence="1" type="ORF">LCGC14_1481750</name>
</gene>
<organism evidence="1">
    <name type="scientific">marine sediment metagenome</name>
    <dbReference type="NCBI Taxonomy" id="412755"/>
    <lineage>
        <taxon>unclassified sequences</taxon>
        <taxon>metagenomes</taxon>
        <taxon>ecological metagenomes</taxon>
    </lineage>
</organism>
<dbReference type="EMBL" id="LAZR01010544">
    <property type="protein sequence ID" value="KKM66383.1"/>
    <property type="molecule type" value="Genomic_DNA"/>
</dbReference>
<name>A0A0F9JA08_9ZZZZ</name>
<evidence type="ECO:0008006" key="2">
    <source>
        <dbReference type="Google" id="ProtNLM"/>
    </source>
</evidence>
<evidence type="ECO:0000313" key="1">
    <source>
        <dbReference type="EMBL" id="KKM66383.1"/>
    </source>
</evidence>
<dbReference type="InterPro" id="IPR027417">
    <property type="entry name" value="P-loop_NTPase"/>
</dbReference>